<dbReference type="InterPro" id="IPR058407">
    <property type="entry name" value="DUF8094"/>
</dbReference>
<gene>
    <name evidence="3" type="ORF">GCM10023205_25020</name>
</gene>
<dbReference type="RefSeq" id="WP_345675471.1">
    <property type="nucleotide sequence ID" value="NZ_BAABHS010000007.1"/>
</dbReference>
<organism evidence="3 4">
    <name type="scientific">Yinghuangia aomiensis</name>
    <dbReference type="NCBI Taxonomy" id="676205"/>
    <lineage>
        <taxon>Bacteria</taxon>
        <taxon>Bacillati</taxon>
        <taxon>Actinomycetota</taxon>
        <taxon>Actinomycetes</taxon>
        <taxon>Kitasatosporales</taxon>
        <taxon>Streptomycetaceae</taxon>
        <taxon>Yinghuangia</taxon>
    </lineage>
</organism>
<name>A0ABP9H340_9ACTN</name>
<feature type="domain" description="DUF8094" evidence="2">
    <location>
        <begin position="42"/>
        <end position="323"/>
    </location>
</feature>
<feature type="signal peptide" evidence="1">
    <location>
        <begin position="1"/>
        <end position="26"/>
    </location>
</feature>
<keyword evidence="4" id="KW-1185">Reference proteome</keyword>
<evidence type="ECO:0000259" key="2">
    <source>
        <dbReference type="Pfam" id="PF26366"/>
    </source>
</evidence>
<dbReference type="Pfam" id="PF26366">
    <property type="entry name" value="DUF8094"/>
    <property type="match status" value="1"/>
</dbReference>
<evidence type="ECO:0000313" key="3">
    <source>
        <dbReference type="EMBL" id="GAA4960677.1"/>
    </source>
</evidence>
<sequence length="324" mass="34495">MALGRRAARSAAAAATAAAIGISASACMTVDGARARVAPLDEREAAKVLAEFDARNNEVYAKRDPDLNKTIEAGSFGAIDQGALKILRFSDPQRARPTPPVTHNNPQFWIPRPVGWPKWFAVQNTPSYAQNRTMLLVFVKSGPDAPWMASWGPSAKPGEPLPEPYRDSTGHVEEVGLDTPGLAVEPSRTAQEFTGYLTDGKSTLFAPGTQTSEARKTREGAVQDGFVRQFADMPTTQYRPLAIRLRDGGALVLFAVTHSMKLTMQPPNTLGELDPSQGAFVTGKPTRSVTEQRLAEYAVAVPPAGGGQVRVVATASGVVGADGE</sequence>
<proteinExistence type="predicted"/>
<accession>A0ABP9H340</accession>
<feature type="chain" id="PRO_5047044276" description="DUF8094 domain-containing protein" evidence="1">
    <location>
        <begin position="27"/>
        <end position="324"/>
    </location>
</feature>
<dbReference type="Proteomes" id="UP001500466">
    <property type="component" value="Unassembled WGS sequence"/>
</dbReference>
<protein>
    <recommendedName>
        <fullName evidence="2">DUF8094 domain-containing protein</fullName>
    </recommendedName>
</protein>
<evidence type="ECO:0000313" key="4">
    <source>
        <dbReference type="Proteomes" id="UP001500466"/>
    </source>
</evidence>
<reference evidence="4" key="1">
    <citation type="journal article" date="2019" name="Int. J. Syst. Evol. Microbiol.">
        <title>The Global Catalogue of Microorganisms (GCM) 10K type strain sequencing project: providing services to taxonomists for standard genome sequencing and annotation.</title>
        <authorList>
            <consortium name="The Broad Institute Genomics Platform"/>
            <consortium name="The Broad Institute Genome Sequencing Center for Infectious Disease"/>
            <person name="Wu L."/>
            <person name="Ma J."/>
        </authorList>
    </citation>
    <scope>NUCLEOTIDE SEQUENCE [LARGE SCALE GENOMIC DNA]</scope>
    <source>
        <strain evidence="4">JCM 17986</strain>
    </source>
</reference>
<comment type="caution">
    <text evidence="3">The sequence shown here is derived from an EMBL/GenBank/DDBJ whole genome shotgun (WGS) entry which is preliminary data.</text>
</comment>
<keyword evidence="1" id="KW-0732">Signal</keyword>
<dbReference type="EMBL" id="BAABHS010000007">
    <property type="protein sequence ID" value="GAA4960677.1"/>
    <property type="molecule type" value="Genomic_DNA"/>
</dbReference>
<dbReference type="PROSITE" id="PS51257">
    <property type="entry name" value="PROKAR_LIPOPROTEIN"/>
    <property type="match status" value="1"/>
</dbReference>
<evidence type="ECO:0000256" key="1">
    <source>
        <dbReference type="SAM" id="SignalP"/>
    </source>
</evidence>